<evidence type="ECO:0000313" key="1">
    <source>
        <dbReference type="EMBL" id="VDM06197.1"/>
    </source>
</evidence>
<sequence length="100" mass="10482">MPLELSSGAVPLIQGAIYGLDEAEKVLRFIAPRVPLDNLDIAGPADILHLPQPLLHKAAASEEGRFVGVDPVVHVGPAQSVILGGKFTDICVGVVKPNEL</sequence>
<proteinExistence type="predicted"/>
<gene>
    <name evidence="1" type="ORF">SSLN_LOCUS19811</name>
</gene>
<reference evidence="3" key="1">
    <citation type="submission" date="2016-06" db="UniProtKB">
        <authorList>
            <consortium name="WormBaseParasite"/>
        </authorList>
    </citation>
    <scope>IDENTIFICATION</scope>
</reference>
<dbReference type="Proteomes" id="UP000275846">
    <property type="component" value="Unassembled WGS sequence"/>
</dbReference>
<dbReference type="WBParaSite" id="SSLN_0002054601-mRNA-1">
    <property type="protein sequence ID" value="SSLN_0002054601-mRNA-1"/>
    <property type="gene ID" value="SSLN_0002054601"/>
</dbReference>
<protein>
    <submittedName>
        <fullName evidence="3">GMC_OxRdtase_N domain-containing protein</fullName>
    </submittedName>
</protein>
<dbReference type="AlphaFoldDB" id="A0A183TTL3"/>
<dbReference type="EMBL" id="UYSU01049507">
    <property type="protein sequence ID" value="VDM06197.1"/>
    <property type="molecule type" value="Genomic_DNA"/>
</dbReference>
<organism evidence="3">
    <name type="scientific">Schistocephalus solidus</name>
    <name type="common">Tapeworm</name>
    <dbReference type="NCBI Taxonomy" id="70667"/>
    <lineage>
        <taxon>Eukaryota</taxon>
        <taxon>Metazoa</taxon>
        <taxon>Spiralia</taxon>
        <taxon>Lophotrochozoa</taxon>
        <taxon>Platyhelminthes</taxon>
        <taxon>Cestoda</taxon>
        <taxon>Eucestoda</taxon>
        <taxon>Diphyllobothriidea</taxon>
        <taxon>Diphyllobothriidae</taxon>
        <taxon>Schistocephalus</taxon>
    </lineage>
</organism>
<accession>A0A183TTL3</accession>
<evidence type="ECO:0000313" key="3">
    <source>
        <dbReference type="WBParaSite" id="SSLN_0002054601-mRNA-1"/>
    </source>
</evidence>
<name>A0A183TTL3_SCHSO</name>
<reference evidence="1 2" key="2">
    <citation type="submission" date="2018-11" db="EMBL/GenBank/DDBJ databases">
        <authorList>
            <consortium name="Pathogen Informatics"/>
        </authorList>
    </citation>
    <scope>NUCLEOTIDE SEQUENCE [LARGE SCALE GENOMIC DNA]</scope>
    <source>
        <strain evidence="1 2">NST_G2</strain>
    </source>
</reference>
<keyword evidence="2" id="KW-1185">Reference proteome</keyword>
<evidence type="ECO:0000313" key="2">
    <source>
        <dbReference type="Proteomes" id="UP000275846"/>
    </source>
</evidence>
<dbReference type="OrthoDB" id="6318648at2759"/>